<protein>
    <submittedName>
        <fullName evidence="2">MarR family transcriptional regulator</fullName>
    </submittedName>
</protein>
<dbReference type="GO" id="GO:0003700">
    <property type="term" value="F:DNA-binding transcription factor activity"/>
    <property type="evidence" value="ECO:0007669"/>
    <property type="project" value="InterPro"/>
</dbReference>
<dbReference type="EMBL" id="PZZZ01000006">
    <property type="protein sequence ID" value="PTM93490.1"/>
    <property type="molecule type" value="Genomic_DNA"/>
</dbReference>
<dbReference type="GO" id="GO:0006950">
    <property type="term" value="P:response to stress"/>
    <property type="evidence" value="ECO:0007669"/>
    <property type="project" value="TreeGrafter"/>
</dbReference>
<organism evidence="2 3">
    <name type="scientific">Mycoplana dimorpha</name>
    <dbReference type="NCBI Taxonomy" id="28320"/>
    <lineage>
        <taxon>Bacteria</taxon>
        <taxon>Pseudomonadati</taxon>
        <taxon>Pseudomonadota</taxon>
        <taxon>Alphaproteobacteria</taxon>
        <taxon>Hyphomicrobiales</taxon>
        <taxon>Rhizobiaceae</taxon>
        <taxon>Mycoplana</taxon>
    </lineage>
</organism>
<feature type="domain" description="HTH marR-type" evidence="1">
    <location>
        <begin position="22"/>
        <end position="155"/>
    </location>
</feature>
<proteinExistence type="predicted"/>
<gene>
    <name evidence="2" type="ORF">C7449_106175</name>
</gene>
<keyword evidence="3" id="KW-1185">Reference proteome</keyword>
<name>A0A2T5B3E7_MYCDI</name>
<dbReference type="Pfam" id="PF01047">
    <property type="entry name" value="MarR"/>
    <property type="match status" value="1"/>
</dbReference>
<dbReference type="RefSeq" id="WP_108003820.1">
    <property type="nucleotide sequence ID" value="NZ_JBHEEX010000005.1"/>
</dbReference>
<dbReference type="InterPro" id="IPR039422">
    <property type="entry name" value="MarR/SlyA-like"/>
</dbReference>
<dbReference type="PANTHER" id="PTHR33164">
    <property type="entry name" value="TRANSCRIPTIONAL REGULATOR, MARR FAMILY"/>
    <property type="match status" value="1"/>
</dbReference>
<dbReference type="SUPFAM" id="SSF46785">
    <property type="entry name" value="Winged helix' DNA-binding domain"/>
    <property type="match status" value="1"/>
</dbReference>
<dbReference type="SMART" id="SM00347">
    <property type="entry name" value="HTH_MARR"/>
    <property type="match status" value="1"/>
</dbReference>
<accession>A0A2T5B3E7</accession>
<dbReference type="PRINTS" id="PR00598">
    <property type="entry name" value="HTHMARR"/>
</dbReference>
<dbReference type="PANTHER" id="PTHR33164:SF89">
    <property type="entry name" value="MARR FAMILY REGULATORY PROTEIN"/>
    <property type="match status" value="1"/>
</dbReference>
<evidence type="ECO:0000259" key="1">
    <source>
        <dbReference type="PROSITE" id="PS50995"/>
    </source>
</evidence>
<sequence>MMNFAGTLEPVHRQSLDASSIDGSVIFQIRRTQSLLARRFNSRFSSFELRPGEYGILLLIATNPGRKQTEIAEALGVQRANFVPLINALERRQLTERRPSSQDRRSNALYLTPFGEDFVEEIYRAASSFEAECTARLGGKKAREAFLALLARLAI</sequence>
<dbReference type="Proteomes" id="UP000241247">
    <property type="component" value="Unassembled WGS sequence"/>
</dbReference>
<comment type="caution">
    <text evidence="2">The sequence shown here is derived from an EMBL/GenBank/DDBJ whole genome shotgun (WGS) entry which is preliminary data.</text>
</comment>
<dbReference type="PROSITE" id="PS50995">
    <property type="entry name" value="HTH_MARR_2"/>
    <property type="match status" value="1"/>
</dbReference>
<dbReference type="OrthoDB" id="6331822at2"/>
<dbReference type="AlphaFoldDB" id="A0A2T5B3E7"/>
<reference evidence="2 3" key="1">
    <citation type="submission" date="2018-04" db="EMBL/GenBank/DDBJ databases">
        <title>Genomic Encyclopedia of Type Strains, Phase IV (KMG-IV): sequencing the most valuable type-strain genomes for metagenomic binning, comparative biology and taxonomic classification.</title>
        <authorList>
            <person name="Goeker M."/>
        </authorList>
    </citation>
    <scope>NUCLEOTIDE SEQUENCE [LARGE SCALE GENOMIC DNA]</scope>
    <source>
        <strain evidence="2 3">DSM 7138</strain>
    </source>
</reference>
<evidence type="ECO:0000313" key="2">
    <source>
        <dbReference type="EMBL" id="PTM93490.1"/>
    </source>
</evidence>
<dbReference type="InterPro" id="IPR000835">
    <property type="entry name" value="HTH_MarR-typ"/>
</dbReference>
<dbReference type="Gene3D" id="1.10.10.10">
    <property type="entry name" value="Winged helix-like DNA-binding domain superfamily/Winged helix DNA-binding domain"/>
    <property type="match status" value="1"/>
</dbReference>
<dbReference type="InterPro" id="IPR036390">
    <property type="entry name" value="WH_DNA-bd_sf"/>
</dbReference>
<dbReference type="InterPro" id="IPR036388">
    <property type="entry name" value="WH-like_DNA-bd_sf"/>
</dbReference>
<evidence type="ECO:0000313" key="3">
    <source>
        <dbReference type="Proteomes" id="UP000241247"/>
    </source>
</evidence>